<dbReference type="NCBIfam" id="TIGR01727">
    <property type="entry name" value="oligo_HPY"/>
    <property type="match status" value="1"/>
</dbReference>
<dbReference type="CDD" id="cd03257">
    <property type="entry name" value="ABC_NikE_OppD_transporters"/>
    <property type="match status" value="1"/>
</dbReference>
<evidence type="ECO:0000256" key="1">
    <source>
        <dbReference type="ARBA" id="ARBA00004202"/>
    </source>
</evidence>
<dbReference type="GO" id="GO:0005524">
    <property type="term" value="F:ATP binding"/>
    <property type="evidence" value="ECO:0007669"/>
    <property type="project" value="UniProtKB-KW"/>
</dbReference>
<evidence type="ECO:0000256" key="4">
    <source>
        <dbReference type="ARBA" id="ARBA00022475"/>
    </source>
</evidence>
<dbReference type="InterPro" id="IPR003593">
    <property type="entry name" value="AAA+_ATPase"/>
</dbReference>
<dbReference type="PROSITE" id="PS50893">
    <property type="entry name" value="ABC_TRANSPORTER_2"/>
    <property type="match status" value="1"/>
</dbReference>
<dbReference type="InterPro" id="IPR050388">
    <property type="entry name" value="ABC_Ni/Peptide_Import"/>
</dbReference>
<feature type="domain" description="ABC transporter" evidence="8">
    <location>
        <begin position="4"/>
        <end position="257"/>
    </location>
</feature>
<organism evidence="9 10">
    <name type="scientific">Proteiniclasticum ruminis</name>
    <dbReference type="NCBI Taxonomy" id="398199"/>
    <lineage>
        <taxon>Bacteria</taxon>
        <taxon>Bacillati</taxon>
        <taxon>Bacillota</taxon>
        <taxon>Clostridia</taxon>
        <taxon>Eubacteriales</taxon>
        <taxon>Clostridiaceae</taxon>
        <taxon>Proteiniclasticum</taxon>
    </lineage>
</organism>
<gene>
    <name evidence="9" type="ORF">SAMN05421804_10112</name>
</gene>
<dbReference type="GO" id="GO:0015833">
    <property type="term" value="P:peptide transport"/>
    <property type="evidence" value="ECO:0007669"/>
    <property type="project" value="InterPro"/>
</dbReference>
<evidence type="ECO:0000259" key="8">
    <source>
        <dbReference type="PROSITE" id="PS50893"/>
    </source>
</evidence>
<dbReference type="GO" id="GO:0005886">
    <property type="term" value="C:plasma membrane"/>
    <property type="evidence" value="ECO:0007669"/>
    <property type="project" value="UniProtKB-SubCell"/>
</dbReference>
<evidence type="ECO:0000256" key="2">
    <source>
        <dbReference type="ARBA" id="ARBA00005417"/>
    </source>
</evidence>
<dbReference type="InterPro" id="IPR027417">
    <property type="entry name" value="P-loop_NTPase"/>
</dbReference>
<dbReference type="InterPro" id="IPR017871">
    <property type="entry name" value="ABC_transporter-like_CS"/>
</dbReference>
<name>A0A1G8FRH1_9CLOT</name>
<reference evidence="9 10" key="1">
    <citation type="submission" date="2016-10" db="EMBL/GenBank/DDBJ databases">
        <authorList>
            <person name="de Groot N.N."/>
        </authorList>
    </citation>
    <scope>NUCLEOTIDE SEQUENCE [LARGE SCALE GENOMIC DNA]</scope>
    <source>
        <strain evidence="9 10">CGMCC 1.5058</strain>
    </source>
</reference>
<comment type="similarity">
    <text evidence="2">Belongs to the ABC transporter superfamily.</text>
</comment>
<dbReference type="EMBL" id="FNDZ01000001">
    <property type="protein sequence ID" value="SDH84697.1"/>
    <property type="molecule type" value="Genomic_DNA"/>
</dbReference>
<dbReference type="SMART" id="SM00382">
    <property type="entry name" value="AAA"/>
    <property type="match status" value="1"/>
</dbReference>
<keyword evidence="7" id="KW-0472">Membrane</keyword>
<dbReference type="Gene3D" id="3.40.50.300">
    <property type="entry name" value="P-loop containing nucleotide triphosphate hydrolases"/>
    <property type="match status" value="1"/>
</dbReference>
<keyword evidence="6 9" id="KW-0067">ATP-binding</keyword>
<dbReference type="RefSeq" id="WP_031572501.1">
    <property type="nucleotide sequence ID" value="NZ_FNDZ01000001.1"/>
</dbReference>
<dbReference type="PANTHER" id="PTHR43297">
    <property type="entry name" value="OLIGOPEPTIDE TRANSPORT ATP-BINDING PROTEIN APPD"/>
    <property type="match status" value="1"/>
</dbReference>
<dbReference type="Pfam" id="PF08352">
    <property type="entry name" value="oligo_HPY"/>
    <property type="match status" value="1"/>
</dbReference>
<accession>A0A1G8FRH1</accession>
<evidence type="ECO:0000256" key="6">
    <source>
        <dbReference type="ARBA" id="ARBA00022840"/>
    </source>
</evidence>
<sequence>MALLTVNNIKTYFYLDGEELPAVDDVSFTLEENKTLAIIGESGSGKSVLVLSIMGLVDKPGKVLQGEALYGNASSRDLLKMKERDMQKIRGNEIAMIYQDPMSTLNPLIPVGKQIEEALLIHKKGSKKENRKKTLQLMEDVGISDAQERFMDLPSKFSGGMRQRIMIAMAIACNPKILIADEPTTALDVTIQAEILDLLKKLQKEQKMAMILNTHDLGVVKDMAHDVCVMYCGKVMEKASSNEIFMNPLNPYTIGLMECMPGQGNPKEKLQAIEGYVPHPSDFPKGCRFSTRCPYAIDKCHSQLPELSEVSPNHFVRCFLVQEGIPLIKKA</sequence>
<dbReference type="Proteomes" id="UP000183255">
    <property type="component" value="Unassembled WGS sequence"/>
</dbReference>
<dbReference type="FunFam" id="3.40.50.300:FF:000016">
    <property type="entry name" value="Oligopeptide ABC transporter ATP-binding component"/>
    <property type="match status" value="1"/>
</dbReference>
<dbReference type="PROSITE" id="PS00211">
    <property type="entry name" value="ABC_TRANSPORTER_1"/>
    <property type="match status" value="1"/>
</dbReference>
<dbReference type="SUPFAM" id="SSF52540">
    <property type="entry name" value="P-loop containing nucleoside triphosphate hydrolases"/>
    <property type="match status" value="1"/>
</dbReference>
<keyword evidence="4" id="KW-1003">Cell membrane</keyword>
<evidence type="ECO:0000256" key="7">
    <source>
        <dbReference type="ARBA" id="ARBA00023136"/>
    </source>
</evidence>
<evidence type="ECO:0000313" key="9">
    <source>
        <dbReference type="EMBL" id="SDH84697.1"/>
    </source>
</evidence>
<proteinExistence type="inferred from homology"/>
<evidence type="ECO:0000256" key="3">
    <source>
        <dbReference type="ARBA" id="ARBA00022448"/>
    </source>
</evidence>
<keyword evidence="5" id="KW-0547">Nucleotide-binding</keyword>
<dbReference type="InterPro" id="IPR013563">
    <property type="entry name" value="Oligopep_ABC_C"/>
</dbReference>
<evidence type="ECO:0000313" key="10">
    <source>
        <dbReference type="Proteomes" id="UP000183255"/>
    </source>
</evidence>
<dbReference type="Pfam" id="PF00005">
    <property type="entry name" value="ABC_tran"/>
    <property type="match status" value="1"/>
</dbReference>
<dbReference type="GO" id="GO:0016887">
    <property type="term" value="F:ATP hydrolysis activity"/>
    <property type="evidence" value="ECO:0007669"/>
    <property type="project" value="InterPro"/>
</dbReference>
<evidence type="ECO:0000256" key="5">
    <source>
        <dbReference type="ARBA" id="ARBA00022741"/>
    </source>
</evidence>
<dbReference type="AlphaFoldDB" id="A0A1G8FRH1"/>
<dbReference type="PANTHER" id="PTHR43297:SF2">
    <property type="entry name" value="DIPEPTIDE TRANSPORT ATP-BINDING PROTEIN DPPD"/>
    <property type="match status" value="1"/>
</dbReference>
<protein>
    <submittedName>
        <fullName evidence="9">Peptide/nickel transport system ATP-binding protein/oligopeptide transport system ATP-binding protein</fullName>
    </submittedName>
</protein>
<keyword evidence="3" id="KW-0813">Transport</keyword>
<comment type="subcellular location">
    <subcellularLocation>
        <location evidence="1">Cell membrane</location>
        <topology evidence="1">Peripheral membrane protein</topology>
    </subcellularLocation>
</comment>
<dbReference type="InterPro" id="IPR003439">
    <property type="entry name" value="ABC_transporter-like_ATP-bd"/>
</dbReference>